<keyword evidence="6" id="KW-0368">Histidine biosynthesis</keyword>
<comment type="caution">
    <text evidence="9">The sequence shown here is derived from an EMBL/GenBank/DDBJ whole genome shotgun (WGS) entry which is preliminary data.</text>
</comment>
<keyword evidence="6" id="KW-0028">Amino-acid biosynthesis</keyword>
<comment type="cofactor">
    <cofactor evidence="1 6">
        <name>pyridoxal 5'-phosphate</name>
        <dbReference type="ChEBI" id="CHEBI:597326"/>
    </cofactor>
</comment>
<proteinExistence type="inferred from homology"/>
<dbReference type="HAMAP" id="MF_01023">
    <property type="entry name" value="HisC_aminotrans_2"/>
    <property type="match status" value="1"/>
</dbReference>
<keyword evidence="5 6" id="KW-0663">Pyridoxal phosphate</keyword>
<keyword evidence="3 6" id="KW-0032">Aminotransferase</keyword>
<evidence type="ECO:0000313" key="9">
    <source>
        <dbReference type="EMBL" id="MDT3766650.1"/>
    </source>
</evidence>
<dbReference type="NCBIfam" id="TIGR01141">
    <property type="entry name" value="hisC"/>
    <property type="match status" value="1"/>
</dbReference>
<feature type="domain" description="Aminotransferase class I/classII large" evidence="8">
    <location>
        <begin position="31"/>
        <end position="350"/>
    </location>
</feature>
<evidence type="ECO:0000256" key="7">
    <source>
        <dbReference type="SAM" id="MobiDB-lite"/>
    </source>
</evidence>
<evidence type="ECO:0000256" key="5">
    <source>
        <dbReference type="ARBA" id="ARBA00022898"/>
    </source>
</evidence>
<dbReference type="Pfam" id="PF00155">
    <property type="entry name" value="Aminotran_1_2"/>
    <property type="match status" value="1"/>
</dbReference>
<dbReference type="SUPFAM" id="SSF53383">
    <property type="entry name" value="PLP-dependent transferases"/>
    <property type="match status" value="1"/>
</dbReference>
<sequence>MNHCHVSIRPDVAALPNYVPGKRPQGKNPAKLSSNENPYLPPQAVLAAFADTAQSVNRYPDMACTELRETLGQMHGVAPQQILVGDGSSATLLHALTTVAHPGSEVVFAWRSFESYPIAVPTVGAKPVAVPLTNKGDHDLDAMLAAVTDRTCAVIVCTPNNPTGNAITLQALREFLSHLPSSVMVLVDEAYIEFASAPGVETALGLLGEFANLVVMRTFSKAYGLAGLRVGYLVGHEELIAAITRVATPFGVSTTAQATALAALQNRGYVEEAVAALCEQRDATITTLRNLGLKVWDSQTNFFWIPAEDCPLPPAELAARFLAQGVAVRAFPQGVRISVGLPQDNERLIHVFHDLLMGGSVR</sequence>
<feature type="modified residue" description="N6-(pyridoxal phosphate)lysine" evidence="6">
    <location>
        <position position="221"/>
    </location>
</feature>
<name>A0ABU3I8E0_9ACTO</name>
<evidence type="ECO:0000256" key="3">
    <source>
        <dbReference type="ARBA" id="ARBA00022576"/>
    </source>
</evidence>
<keyword evidence="10" id="KW-1185">Reference proteome</keyword>
<dbReference type="EMBL" id="JASXSX010000001">
    <property type="protein sequence ID" value="MDT3766650.1"/>
    <property type="molecule type" value="Genomic_DNA"/>
</dbReference>
<feature type="region of interest" description="Disordered" evidence="7">
    <location>
        <begin position="15"/>
        <end position="37"/>
    </location>
</feature>
<dbReference type="PROSITE" id="PS00599">
    <property type="entry name" value="AA_TRANSFER_CLASS_2"/>
    <property type="match status" value="1"/>
</dbReference>
<dbReference type="InterPro" id="IPR015422">
    <property type="entry name" value="PyrdxlP-dep_Trfase_small"/>
</dbReference>
<reference evidence="9 10" key="1">
    <citation type="submission" date="2023-06" db="EMBL/GenBank/DDBJ databases">
        <title>Draft genome sequence of Gleimia hominis type strain CCUG 57540T.</title>
        <authorList>
            <person name="Salva-Serra F."/>
            <person name="Cardew S."/>
            <person name="Jensie Markopoulos S."/>
            <person name="Ohlen M."/>
            <person name="Inganas E."/>
            <person name="Svensson-Stadler L."/>
            <person name="Moore E.R.B."/>
        </authorList>
    </citation>
    <scope>NUCLEOTIDE SEQUENCE [LARGE SCALE GENOMIC DNA]</scope>
    <source>
        <strain evidence="9 10">CCUG 57540</strain>
    </source>
</reference>
<comment type="pathway">
    <text evidence="6">Amino-acid biosynthesis; L-histidine biosynthesis; L-histidine from 5-phospho-alpha-D-ribose 1-diphosphate: step 7/9.</text>
</comment>
<dbReference type="Proteomes" id="UP001247542">
    <property type="component" value="Unassembled WGS sequence"/>
</dbReference>
<comment type="catalytic activity">
    <reaction evidence="6">
        <text>L-histidinol phosphate + 2-oxoglutarate = 3-(imidazol-4-yl)-2-oxopropyl phosphate + L-glutamate</text>
        <dbReference type="Rhea" id="RHEA:23744"/>
        <dbReference type="ChEBI" id="CHEBI:16810"/>
        <dbReference type="ChEBI" id="CHEBI:29985"/>
        <dbReference type="ChEBI" id="CHEBI:57766"/>
        <dbReference type="ChEBI" id="CHEBI:57980"/>
        <dbReference type="EC" id="2.6.1.9"/>
    </reaction>
</comment>
<comment type="similarity">
    <text evidence="6">Belongs to the class-II pyridoxal-phosphate-dependent aminotransferase family. Histidinol-phosphate aminotransferase subfamily.</text>
</comment>
<protein>
    <recommendedName>
        <fullName evidence="6">Histidinol-phosphate aminotransferase</fullName>
        <ecNumber evidence="6">2.6.1.9</ecNumber>
    </recommendedName>
    <alternativeName>
        <fullName evidence="6">Imidazole acetol-phosphate transaminase</fullName>
    </alternativeName>
</protein>
<evidence type="ECO:0000256" key="6">
    <source>
        <dbReference type="HAMAP-Rule" id="MF_01023"/>
    </source>
</evidence>
<dbReference type="InterPro" id="IPR024892">
    <property type="entry name" value="ArAT"/>
</dbReference>
<dbReference type="InterPro" id="IPR005861">
    <property type="entry name" value="HisP_aminotrans"/>
</dbReference>
<dbReference type="Gene3D" id="3.90.1150.10">
    <property type="entry name" value="Aspartate Aminotransferase, domain 1"/>
    <property type="match status" value="1"/>
</dbReference>
<dbReference type="GO" id="GO:0004400">
    <property type="term" value="F:histidinol-phosphate transaminase activity"/>
    <property type="evidence" value="ECO:0007669"/>
    <property type="project" value="UniProtKB-EC"/>
</dbReference>
<dbReference type="EC" id="2.6.1.9" evidence="6"/>
<dbReference type="InterPro" id="IPR004839">
    <property type="entry name" value="Aminotransferase_I/II_large"/>
</dbReference>
<dbReference type="NCBIfam" id="NF002878">
    <property type="entry name" value="PRK03321.1"/>
    <property type="match status" value="1"/>
</dbReference>
<evidence type="ECO:0000313" key="10">
    <source>
        <dbReference type="Proteomes" id="UP001247542"/>
    </source>
</evidence>
<gene>
    <name evidence="6 9" type="primary">hisC</name>
    <name evidence="9" type="ORF">QS713_01010</name>
</gene>
<evidence type="ECO:0000259" key="8">
    <source>
        <dbReference type="Pfam" id="PF00155"/>
    </source>
</evidence>
<comment type="subunit">
    <text evidence="2 6">Homodimer.</text>
</comment>
<dbReference type="Gene3D" id="3.40.640.10">
    <property type="entry name" value="Type I PLP-dependent aspartate aminotransferase-like (Major domain)"/>
    <property type="match status" value="1"/>
</dbReference>
<dbReference type="InterPro" id="IPR015424">
    <property type="entry name" value="PyrdxlP-dep_Trfase"/>
</dbReference>
<dbReference type="CDD" id="cd00609">
    <property type="entry name" value="AAT_like"/>
    <property type="match status" value="1"/>
</dbReference>
<dbReference type="InterPro" id="IPR050106">
    <property type="entry name" value="HistidinolP_aminotransfase"/>
</dbReference>
<organism evidence="9 10">
    <name type="scientific">Gleimia hominis</name>
    <dbReference type="NCBI Taxonomy" id="595468"/>
    <lineage>
        <taxon>Bacteria</taxon>
        <taxon>Bacillati</taxon>
        <taxon>Actinomycetota</taxon>
        <taxon>Actinomycetes</taxon>
        <taxon>Actinomycetales</taxon>
        <taxon>Actinomycetaceae</taxon>
        <taxon>Gleimia</taxon>
    </lineage>
</organism>
<evidence type="ECO:0000256" key="1">
    <source>
        <dbReference type="ARBA" id="ARBA00001933"/>
    </source>
</evidence>
<dbReference type="PANTHER" id="PTHR43643">
    <property type="entry name" value="HISTIDINOL-PHOSPHATE AMINOTRANSFERASE 2"/>
    <property type="match status" value="1"/>
</dbReference>
<dbReference type="InterPro" id="IPR001917">
    <property type="entry name" value="Aminotrans_II_pyridoxalP_BS"/>
</dbReference>
<evidence type="ECO:0000256" key="4">
    <source>
        <dbReference type="ARBA" id="ARBA00022679"/>
    </source>
</evidence>
<keyword evidence="4 6" id="KW-0808">Transferase</keyword>
<dbReference type="PANTHER" id="PTHR43643:SF3">
    <property type="entry name" value="HISTIDINOL-PHOSPHATE AMINOTRANSFERASE"/>
    <property type="match status" value="1"/>
</dbReference>
<evidence type="ECO:0000256" key="2">
    <source>
        <dbReference type="ARBA" id="ARBA00011738"/>
    </source>
</evidence>
<accession>A0ABU3I8E0</accession>
<dbReference type="InterPro" id="IPR015421">
    <property type="entry name" value="PyrdxlP-dep_Trfase_major"/>
</dbReference>
<dbReference type="RefSeq" id="WP_313271725.1">
    <property type="nucleotide sequence ID" value="NZ_JASXSX010000001.1"/>
</dbReference>